<evidence type="ECO:0000256" key="5">
    <source>
        <dbReference type="SAM" id="MobiDB-lite"/>
    </source>
</evidence>
<keyword evidence="2" id="KW-0964">Secreted</keyword>
<evidence type="ECO:0000256" key="1">
    <source>
        <dbReference type="ARBA" id="ARBA00022512"/>
    </source>
</evidence>
<feature type="domain" description="Gram-positive cocci surface proteins LPxTG" evidence="7">
    <location>
        <begin position="339"/>
        <end position="371"/>
    </location>
</feature>
<dbReference type="PROSITE" id="PS50847">
    <property type="entry name" value="GRAM_POS_ANCHORING"/>
    <property type="match status" value="1"/>
</dbReference>
<dbReference type="Proteomes" id="UP000182835">
    <property type="component" value="Unassembled WGS sequence"/>
</dbReference>
<evidence type="ECO:0000313" key="9">
    <source>
        <dbReference type="Proteomes" id="UP000182835"/>
    </source>
</evidence>
<evidence type="ECO:0000256" key="2">
    <source>
        <dbReference type="ARBA" id="ARBA00022525"/>
    </source>
</evidence>
<keyword evidence="6" id="KW-1133">Transmembrane helix</keyword>
<evidence type="ECO:0000256" key="6">
    <source>
        <dbReference type="SAM" id="Phobius"/>
    </source>
</evidence>
<accession>A0A1L8R507</accession>
<name>A0A1L8R507_9ENTE</name>
<evidence type="ECO:0000256" key="4">
    <source>
        <dbReference type="ARBA" id="ARBA00023088"/>
    </source>
</evidence>
<keyword evidence="3" id="KW-0732">Signal</keyword>
<comment type="caution">
    <text evidence="8">The sequence shown here is derived from an EMBL/GenBank/DDBJ whole genome shotgun (WGS) entry which is preliminary data.</text>
</comment>
<keyword evidence="1" id="KW-0134">Cell wall</keyword>
<feature type="region of interest" description="Disordered" evidence="5">
    <location>
        <begin position="304"/>
        <end position="332"/>
    </location>
</feature>
<dbReference type="NCBIfam" id="TIGR01167">
    <property type="entry name" value="LPXTG_anchor"/>
    <property type="match status" value="1"/>
</dbReference>
<gene>
    <name evidence="8" type="ORF">RU96_GL000575</name>
</gene>
<dbReference type="InterPro" id="IPR019931">
    <property type="entry name" value="LPXTG_anchor"/>
</dbReference>
<protein>
    <recommendedName>
        <fullName evidence="7">Gram-positive cocci surface proteins LPxTG domain-containing protein</fullName>
    </recommendedName>
</protein>
<evidence type="ECO:0000259" key="7">
    <source>
        <dbReference type="PROSITE" id="PS50847"/>
    </source>
</evidence>
<keyword evidence="4" id="KW-0572">Peptidoglycan-anchor</keyword>
<feature type="transmembrane region" description="Helical" evidence="6">
    <location>
        <begin position="347"/>
        <end position="366"/>
    </location>
</feature>
<organism evidence="8 9">
    <name type="scientific">Enterococcus canintestini</name>
    <dbReference type="NCBI Taxonomy" id="317010"/>
    <lineage>
        <taxon>Bacteria</taxon>
        <taxon>Bacillati</taxon>
        <taxon>Bacillota</taxon>
        <taxon>Bacilli</taxon>
        <taxon>Lactobacillales</taxon>
        <taxon>Enterococcaceae</taxon>
        <taxon>Enterococcus</taxon>
    </lineage>
</organism>
<evidence type="ECO:0000256" key="3">
    <source>
        <dbReference type="ARBA" id="ARBA00022729"/>
    </source>
</evidence>
<reference evidence="8 9" key="1">
    <citation type="submission" date="2014-12" db="EMBL/GenBank/DDBJ databases">
        <title>Draft genome sequences of 29 type strains of Enterococci.</title>
        <authorList>
            <person name="Zhong Z."/>
            <person name="Sun Z."/>
            <person name="Liu W."/>
            <person name="Zhang W."/>
            <person name="Zhang H."/>
        </authorList>
    </citation>
    <scope>NUCLEOTIDE SEQUENCE [LARGE SCALE GENOMIC DNA]</scope>
    <source>
        <strain evidence="8 9">DSM 21207</strain>
    </source>
</reference>
<dbReference type="AlphaFoldDB" id="A0A1L8R507"/>
<evidence type="ECO:0000313" key="8">
    <source>
        <dbReference type="EMBL" id="OJG14821.1"/>
    </source>
</evidence>
<dbReference type="STRING" id="317010.RU96_GL000575"/>
<proteinExistence type="predicted"/>
<feature type="region of interest" description="Disordered" evidence="5">
    <location>
        <begin position="83"/>
        <end position="104"/>
    </location>
</feature>
<keyword evidence="6" id="KW-0472">Membrane</keyword>
<sequence>MKRGVMTSESRSFFFIKKLLSFFKTNVTIMLQKIFVNKSKEVIIVKKVLGILTLAILLVGPNVYAAEETVTSVTTTLEVLETSNSNESMTTNSSSTEASEVSTDTTIEAKEVGEAIKNGIEEQTGIPAATDNKAVNQNVSEIRNELATGQYNISAEQLASYTDEQLEDALQIFTRVNQDFYGMDLGAYVRLLTALYQDKTVNVAAANAALSFDPTSLSLAELKTQVADLQNYLQNLYPPNSSFIPIRQLSNDELVAILNFVTPLQEKMLTEEGRFFPGIVAWIARYASEGIPQARGDLAKPVATNTTETTNNSSNQDTSSKETATTKTTDSTKAATGILPKMGDKPMFYLSFVGLLVVIIVAIIFYRRKKK</sequence>
<dbReference type="EMBL" id="JXKG01000013">
    <property type="protein sequence ID" value="OJG14821.1"/>
    <property type="molecule type" value="Genomic_DNA"/>
</dbReference>
<keyword evidence="6" id="KW-0812">Transmembrane</keyword>